<dbReference type="InterPro" id="IPR043763">
    <property type="entry name" value="DUF5709"/>
</dbReference>
<protein>
    <recommendedName>
        <fullName evidence="2">DUF5709 domain-containing protein</fullName>
    </recommendedName>
</protein>
<sequence>MSDDRSGAPDAALDDDIMGDEVYQPPDYETRDDPVDVDLDNALGQKDQDETLDEGYSPPEKPLAVNDPATTSAGQRERETLDERLSEEVPDVSAPPGNGIGDHPGMAGEPLAAELSGEDRAGRLVRDDNETLRRTDGIAASDVGIDGGAAAAEEAAMHIAEDEQEERAEDFGS</sequence>
<dbReference type="RefSeq" id="WP_086161746.1">
    <property type="nucleotide sequence ID" value="NZ_CP021121.1"/>
</dbReference>
<dbReference type="OrthoDB" id="3212066at2"/>
<feature type="region of interest" description="Disordered" evidence="1">
    <location>
        <begin position="154"/>
        <end position="173"/>
    </location>
</feature>
<feature type="compositionally biased region" description="Acidic residues" evidence="1">
    <location>
        <begin position="162"/>
        <end position="173"/>
    </location>
</feature>
<proteinExistence type="predicted"/>
<reference evidence="3 4" key="1">
    <citation type="submission" date="2017-05" db="EMBL/GenBank/DDBJ databases">
        <title>Complete genome sequence of Streptomyces sp. SCSIO 03032 revealed the diverse biosynthetic pathways for its bioactive secondary metabolites.</title>
        <authorList>
            <person name="Ma L."/>
            <person name="Zhu Y."/>
            <person name="Zhang W."/>
            <person name="Zhang G."/>
            <person name="Tian X."/>
            <person name="Zhang S."/>
            <person name="Zhang C."/>
        </authorList>
    </citation>
    <scope>NUCLEOTIDE SEQUENCE [LARGE SCALE GENOMIC DNA]</scope>
    <source>
        <strain evidence="3 4">SCSIO 03032</strain>
    </source>
</reference>
<organism evidence="3 4">
    <name type="scientific">Streptomyces marincola</name>
    <dbReference type="NCBI Taxonomy" id="2878388"/>
    <lineage>
        <taxon>Bacteria</taxon>
        <taxon>Bacillati</taxon>
        <taxon>Actinomycetota</taxon>
        <taxon>Actinomycetes</taxon>
        <taxon>Kitasatosporales</taxon>
        <taxon>Streptomycetaceae</taxon>
        <taxon>Streptomyces</taxon>
    </lineage>
</organism>
<evidence type="ECO:0000313" key="4">
    <source>
        <dbReference type="Proteomes" id="UP000194218"/>
    </source>
</evidence>
<evidence type="ECO:0000313" key="3">
    <source>
        <dbReference type="EMBL" id="ARQ71910.1"/>
    </source>
</evidence>
<dbReference type="Proteomes" id="UP000194218">
    <property type="component" value="Chromosome"/>
</dbReference>
<feature type="compositionally biased region" description="Low complexity" evidence="1">
    <location>
        <begin position="137"/>
        <end position="146"/>
    </location>
</feature>
<accession>A0A1W7D5P0</accession>
<feature type="region of interest" description="Disordered" evidence="1">
    <location>
        <begin position="1"/>
        <end position="146"/>
    </location>
</feature>
<evidence type="ECO:0000256" key="1">
    <source>
        <dbReference type="SAM" id="MobiDB-lite"/>
    </source>
</evidence>
<gene>
    <name evidence="3" type="ORF">CAG99_26510</name>
</gene>
<feature type="compositionally biased region" description="Basic and acidic residues" evidence="1">
    <location>
        <begin position="117"/>
        <end position="136"/>
    </location>
</feature>
<evidence type="ECO:0000259" key="2">
    <source>
        <dbReference type="Pfam" id="PF18970"/>
    </source>
</evidence>
<feature type="compositionally biased region" description="Basic and acidic residues" evidence="1">
    <location>
        <begin position="75"/>
        <end position="87"/>
    </location>
</feature>
<dbReference type="KEGG" id="smao:CAG99_26510"/>
<name>A0A1W7D5P0_9ACTN</name>
<dbReference type="EMBL" id="CP021121">
    <property type="protein sequence ID" value="ARQ71910.1"/>
    <property type="molecule type" value="Genomic_DNA"/>
</dbReference>
<feature type="domain" description="DUF5709" evidence="2">
    <location>
        <begin position="117"/>
        <end position="162"/>
    </location>
</feature>
<dbReference type="AlphaFoldDB" id="A0A1W7D5P0"/>
<keyword evidence="4" id="KW-1185">Reference proteome</keyword>
<dbReference type="Pfam" id="PF18970">
    <property type="entry name" value="DUF5709"/>
    <property type="match status" value="1"/>
</dbReference>